<dbReference type="SUPFAM" id="SSF101874">
    <property type="entry name" value="YceI-like"/>
    <property type="match status" value="1"/>
</dbReference>
<keyword evidence="1" id="KW-0732">Signal</keyword>
<dbReference type="Pfam" id="PF04264">
    <property type="entry name" value="YceI"/>
    <property type="match status" value="1"/>
</dbReference>
<reference evidence="3 4" key="1">
    <citation type="submission" date="2017-02" db="EMBL/GenBank/DDBJ databases">
        <title>Draft genome sequence of Moraxella lincolnii CCUG 9405T type strain.</title>
        <authorList>
            <person name="Salva-Serra F."/>
            <person name="Engstrom-Jakobsson H."/>
            <person name="Thorell K."/>
            <person name="Jaen-Luchoro D."/>
            <person name="Gonzales-Siles L."/>
            <person name="Karlsson R."/>
            <person name="Yazdan S."/>
            <person name="Boulund F."/>
            <person name="Johnning A."/>
            <person name="Engstrand L."/>
            <person name="Kristiansson E."/>
            <person name="Moore E."/>
        </authorList>
    </citation>
    <scope>NUCLEOTIDE SEQUENCE [LARGE SCALE GENOMIC DNA]</scope>
    <source>
        <strain evidence="3 4">CCUG 9405</strain>
    </source>
</reference>
<organism evidence="3 4">
    <name type="scientific">Lwoffella lincolnii</name>
    <dbReference type="NCBI Taxonomy" id="90241"/>
    <lineage>
        <taxon>Bacteria</taxon>
        <taxon>Pseudomonadati</taxon>
        <taxon>Pseudomonadota</taxon>
        <taxon>Gammaproteobacteria</taxon>
        <taxon>Moraxellales</taxon>
        <taxon>Moraxellaceae</taxon>
        <taxon>Lwoffella</taxon>
    </lineage>
</organism>
<evidence type="ECO:0000256" key="1">
    <source>
        <dbReference type="SAM" id="SignalP"/>
    </source>
</evidence>
<gene>
    <name evidence="3" type="ORF">B0682_08530</name>
</gene>
<dbReference type="InterPro" id="IPR036761">
    <property type="entry name" value="TTHA0802/YceI-like_sf"/>
</dbReference>
<dbReference type="PANTHER" id="PTHR34406:SF2">
    <property type="entry name" value="PERIPLASMIC PROTEIN"/>
    <property type="match status" value="1"/>
</dbReference>
<dbReference type="InterPro" id="IPR007372">
    <property type="entry name" value="Lipid/polyisoprenoid-bd_YceI"/>
</dbReference>
<keyword evidence="4" id="KW-1185">Reference proteome</keyword>
<proteinExistence type="predicted"/>
<dbReference type="SMART" id="SM00867">
    <property type="entry name" value="YceI"/>
    <property type="match status" value="1"/>
</dbReference>
<name>A0A1T0CB56_9GAMM</name>
<evidence type="ECO:0000259" key="2">
    <source>
        <dbReference type="SMART" id="SM00867"/>
    </source>
</evidence>
<feature type="domain" description="Lipid/polyisoprenoid-binding YceI-like" evidence="2">
    <location>
        <begin position="23"/>
        <end position="187"/>
    </location>
</feature>
<comment type="caution">
    <text evidence="3">The sequence shown here is derived from an EMBL/GenBank/DDBJ whole genome shotgun (WGS) entry which is preliminary data.</text>
</comment>
<evidence type="ECO:0000313" key="3">
    <source>
        <dbReference type="EMBL" id="OOS19577.1"/>
    </source>
</evidence>
<sequence length="189" mass="21019">MKKLTLSAILALSAITSVAQAETFVIDSKHTVARFAIDHFGTSTNHGAFYDLQGQVEFDPAKKTGAVSITIPIENLDTGIDGFNKHLKSADFFNIEKHPTAYFKSTKWHFNGNQPSKIDGLLTLLGQTHPITLTATKFNCYDSPMHKAKTCGGDFETVINRNKWGMDKYSDLKSMQDVKLTIQVEAYKK</sequence>
<dbReference type="PANTHER" id="PTHR34406">
    <property type="entry name" value="PROTEIN YCEI"/>
    <property type="match status" value="1"/>
</dbReference>
<dbReference type="EMBL" id="MUYT01000015">
    <property type="protein sequence ID" value="OOS19577.1"/>
    <property type="molecule type" value="Genomic_DNA"/>
</dbReference>
<feature type="chain" id="PRO_5012233337" evidence="1">
    <location>
        <begin position="22"/>
        <end position="189"/>
    </location>
</feature>
<feature type="signal peptide" evidence="1">
    <location>
        <begin position="1"/>
        <end position="21"/>
    </location>
</feature>
<dbReference type="Proteomes" id="UP000191094">
    <property type="component" value="Unassembled WGS sequence"/>
</dbReference>
<protein>
    <submittedName>
        <fullName evidence="3">Polyisoprenoid-binding protein</fullName>
    </submittedName>
</protein>
<dbReference type="STRING" id="90241.B0682_08530"/>
<evidence type="ECO:0000313" key="4">
    <source>
        <dbReference type="Proteomes" id="UP000191094"/>
    </source>
</evidence>
<accession>A0A1T0CB56</accession>
<dbReference type="OrthoDB" id="9811006at2"/>
<dbReference type="RefSeq" id="WP_078308258.1">
    <property type="nucleotide sequence ID" value="NZ_CP174475.1"/>
</dbReference>
<dbReference type="Gene3D" id="2.40.128.110">
    <property type="entry name" value="Lipid/polyisoprenoid-binding, YceI-like"/>
    <property type="match status" value="1"/>
</dbReference>
<dbReference type="AlphaFoldDB" id="A0A1T0CB56"/>